<accession>A0A1Y2CFV5</accession>
<evidence type="ECO:0000313" key="3">
    <source>
        <dbReference type="Proteomes" id="UP000193642"/>
    </source>
</evidence>
<dbReference type="EMBL" id="MCGO01000020">
    <property type="protein sequence ID" value="ORY45175.1"/>
    <property type="molecule type" value="Genomic_DNA"/>
</dbReference>
<keyword evidence="3" id="KW-1185">Reference proteome</keyword>
<dbReference type="InterPro" id="IPR020845">
    <property type="entry name" value="AMP-binding_CS"/>
</dbReference>
<organism evidence="2 3">
    <name type="scientific">Rhizoclosmatium globosum</name>
    <dbReference type="NCBI Taxonomy" id="329046"/>
    <lineage>
        <taxon>Eukaryota</taxon>
        <taxon>Fungi</taxon>
        <taxon>Fungi incertae sedis</taxon>
        <taxon>Chytridiomycota</taxon>
        <taxon>Chytridiomycota incertae sedis</taxon>
        <taxon>Chytridiomycetes</taxon>
        <taxon>Chytridiales</taxon>
        <taxon>Chytriomycetaceae</taxon>
        <taxon>Rhizoclosmatium</taxon>
    </lineage>
</organism>
<dbReference type="Proteomes" id="UP000193642">
    <property type="component" value="Unassembled WGS sequence"/>
</dbReference>
<sequence length="139" mass="15523">MKILCSKMVATSIEMAKFTQILSSEPIWKWVQAQKFVNIDSVAFGSAAMKYSSFPMPLPPTEDDISFIQYTSGSTGTPKGVINKYCHLMESFKQMNVACGAPLLHLTGRRETMVSWLPQYHDYGLIGVFCFTVSIPVLN</sequence>
<dbReference type="PANTHER" id="PTHR22754">
    <property type="entry name" value="DISCO-INTERACTING PROTEIN 2 DIP2 -RELATED"/>
    <property type="match status" value="1"/>
</dbReference>
<proteinExistence type="predicted"/>
<dbReference type="InterPro" id="IPR042099">
    <property type="entry name" value="ANL_N_sf"/>
</dbReference>
<feature type="domain" description="AMP-dependent synthetase/ligase" evidence="1">
    <location>
        <begin position="46"/>
        <end position="132"/>
    </location>
</feature>
<name>A0A1Y2CFV5_9FUNG</name>
<gene>
    <name evidence="2" type="ORF">BCR33DRAFT_194626</name>
</gene>
<dbReference type="SUPFAM" id="SSF56801">
    <property type="entry name" value="Acetyl-CoA synthetase-like"/>
    <property type="match status" value="1"/>
</dbReference>
<dbReference type="Pfam" id="PF00501">
    <property type="entry name" value="AMP-binding"/>
    <property type="match status" value="1"/>
</dbReference>
<evidence type="ECO:0000259" key="1">
    <source>
        <dbReference type="Pfam" id="PF00501"/>
    </source>
</evidence>
<dbReference type="PANTHER" id="PTHR22754:SF32">
    <property type="entry name" value="DISCO-INTERACTING PROTEIN 2"/>
    <property type="match status" value="1"/>
</dbReference>
<dbReference type="PROSITE" id="PS00455">
    <property type="entry name" value="AMP_BINDING"/>
    <property type="match status" value="1"/>
</dbReference>
<dbReference type="Gene3D" id="3.40.50.12780">
    <property type="entry name" value="N-terminal domain of ligase-like"/>
    <property type="match status" value="1"/>
</dbReference>
<reference evidence="2 3" key="1">
    <citation type="submission" date="2016-07" db="EMBL/GenBank/DDBJ databases">
        <title>Pervasive Adenine N6-methylation of Active Genes in Fungi.</title>
        <authorList>
            <consortium name="DOE Joint Genome Institute"/>
            <person name="Mondo S.J."/>
            <person name="Dannebaum R.O."/>
            <person name="Kuo R.C."/>
            <person name="Labutti K."/>
            <person name="Haridas S."/>
            <person name="Kuo A."/>
            <person name="Salamov A."/>
            <person name="Ahrendt S.R."/>
            <person name="Lipzen A."/>
            <person name="Sullivan W."/>
            <person name="Andreopoulos W.B."/>
            <person name="Clum A."/>
            <person name="Lindquist E."/>
            <person name="Daum C."/>
            <person name="Ramamoorthy G.K."/>
            <person name="Gryganskyi A."/>
            <person name="Culley D."/>
            <person name="Magnuson J.K."/>
            <person name="James T.Y."/>
            <person name="O'Malley M.A."/>
            <person name="Stajich J.E."/>
            <person name="Spatafora J.W."/>
            <person name="Visel A."/>
            <person name="Grigoriev I.V."/>
        </authorList>
    </citation>
    <scope>NUCLEOTIDE SEQUENCE [LARGE SCALE GENOMIC DNA]</scope>
    <source>
        <strain evidence="2 3">JEL800</strain>
    </source>
</reference>
<dbReference type="InterPro" id="IPR000873">
    <property type="entry name" value="AMP-dep_synth/lig_dom"/>
</dbReference>
<comment type="caution">
    <text evidence="2">The sequence shown here is derived from an EMBL/GenBank/DDBJ whole genome shotgun (WGS) entry which is preliminary data.</text>
</comment>
<evidence type="ECO:0000313" key="2">
    <source>
        <dbReference type="EMBL" id="ORY45175.1"/>
    </source>
</evidence>
<protein>
    <recommendedName>
        <fullName evidence="1">AMP-dependent synthetase/ligase domain-containing protein</fullName>
    </recommendedName>
</protein>
<dbReference type="OrthoDB" id="10253115at2759"/>
<dbReference type="AlphaFoldDB" id="A0A1Y2CFV5"/>